<dbReference type="Gene3D" id="3.90.1720.10">
    <property type="entry name" value="endopeptidase domain like (from Nostoc punctiforme)"/>
    <property type="match status" value="1"/>
</dbReference>
<organism evidence="1 2">
    <name type="scientific">Aliarcobacter cryaerophilus</name>
    <dbReference type="NCBI Taxonomy" id="28198"/>
    <lineage>
        <taxon>Bacteria</taxon>
        <taxon>Pseudomonadati</taxon>
        <taxon>Campylobacterota</taxon>
        <taxon>Epsilonproteobacteria</taxon>
        <taxon>Campylobacterales</taxon>
        <taxon>Arcobacteraceae</taxon>
        <taxon>Aliarcobacter</taxon>
    </lineage>
</organism>
<proteinExistence type="predicted"/>
<dbReference type="InterPro" id="IPR038765">
    <property type="entry name" value="Papain-like_cys_pep_sf"/>
</dbReference>
<dbReference type="SUPFAM" id="SSF54001">
    <property type="entry name" value="Cysteine proteinases"/>
    <property type="match status" value="1"/>
</dbReference>
<name>A0A1V9VAM4_9BACT</name>
<accession>A0A1V9VAM4</accession>
<dbReference type="InterPro" id="IPR024453">
    <property type="entry name" value="Peptidase_C92"/>
</dbReference>
<dbReference type="RefSeq" id="WP_081560805.1">
    <property type="nucleotide sequence ID" value="NZ_JAMXER010000023.1"/>
</dbReference>
<evidence type="ECO:0000313" key="2">
    <source>
        <dbReference type="Proteomes" id="UP000192599"/>
    </source>
</evidence>
<gene>
    <name evidence="1" type="ORF">AS859_07315</name>
</gene>
<sequence>MIIRVVAILFLLIFASFEAKKFISKSKEDLSVENIKKEINLESGDIILKREDNELSNYLATFDSSGYSHIGLIIDTKYGLKVVHIDIDEKNDELQISDLNDFVNFSTKIAVYRYKDEIDVKKLSDIINDLQKSNTKFDYDFYLNNDKLYSTELINYIYFKLFGEDLFTYLSSFYEKDEISINSIIKNPKLEKKFEIDFKF</sequence>
<reference evidence="1 2" key="1">
    <citation type="submission" date="2017-04" db="EMBL/GenBank/DDBJ databases">
        <title>Accumulation and expression of multiple antibiotic resistance genes in Arcobacter cryaerophilus that thrives in sewage.</title>
        <authorList>
            <person name="Millar J.A."/>
            <person name="Raghavan R."/>
        </authorList>
    </citation>
    <scope>NUCLEOTIDE SEQUENCE [LARGE SCALE GENOMIC DNA]</scope>
    <source>
        <strain evidence="1 2">AZT-1</strain>
    </source>
</reference>
<comment type="caution">
    <text evidence="1">The sequence shown here is derived from an EMBL/GenBank/DDBJ whole genome shotgun (WGS) entry which is preliminary data.</text>
</comment>
<evidence type="ECO:0008006" key="3">
    <source>
        <dbReference type="Google" id="ProtNLM"/>
    </source>
</evidence>
<dbReference type="AlphaFoldDB" id="A0A1V9VAM4"/>
<evidence type="ECO:0000313" key="1">
    <source>
        <dbReference type="EMBL" id="OQR41160.1"/>
    </source>
</evidence>
<dbReference type="EMBL" id="LNTC01000095">
    <property type="protein sequence ID" value="OQR41160.1"/>
    <property type="molecule type" value="Genomic_DNA"/>
</dbReference>
<dbReference type="Proteomes" id="UP000192599">
    <property type="component" value="Unassembled WGS sequence"/>
</dbReference>
<protein>
    <recommendedName>
        <fullName evidence="3">Permuted papain-like amidase enzyme, YaeF/YiiX, C92 family</fullName>
    </recommendedName>
</protein>
<dbReference type="Pfam" id="PF05708">
    <property type="entry name" value="Peptidase_C92"/>
    <property type="match status" value="1"/>
</dbReference>